<dbReference type="RefSeq" id="WP_190595940.1">
    <property type="nucleotide sequence ID" value="NZ_JACXKJ010000003.1"/>
</dbReference>
<proteinExistence type="predicted"/>
<evidence type="ECO:0000313" key="2">
    <source>
        <dbReference type="Proteomes" id="UP000655940"/>
    </source>
</evidence>
<sequence length="58" mass="6898">MHEKFEAWIKAQPFYTKLIYIHGERLFIRDNGEYQIFAMEVAFQAWLVQGGDSCRAEN</sequence>
<dbReference type="EMBL" id="JACZEI010000004">
    <property type="protein sequence ID" value="MBE0330022.1"/>
    <property type="molecule type" value="Genomic_DNA"/>
</dbReference>
<name>A0AAP1QWU5_ACIBA</name>
<accession>A0AAP1QWU5</accession>
<reference evidence="1" key="1">
    <citation type="submission" date="2020-09" db="EMBL/GenBank/DDBJ databases">
        <title>Distribution of Beta-Lactamase Producing Gram-Negative Bacterial Isolates in Isabela River of Santo Domingo, Dominican Republic.</title>
        <authorList>
            <person name="Calderon V."/>
            <person name="Bonnelly R."/>
            <person name="Del Rosario C."/>
            <person name="Duarte A."/>
            <person name="Barauna R."/>
            <person name="Juca Ramos R.T."/>
            <person name="Perdomo O.P."/>
            <person name="Rodriguez De Francisco L.E."/>
            <person name="Franco De Los Santos E.F."/>
        </authorList>
    </citation>
    <scope>NUCLEOTIDE SEQUENCE</scope>
    <source>
        <strain evidence="1">INTEC_BI15</strain>
    </source>
</reference>
<organism evidence="1 2">
    <name type="scientific">Acinetobacter baumannii</name>
    <dbReference type="NCBI Taxonomy" id="470"/>
    <lineage>
        <taxon>Bacteria</taxon>
        <taxon>Pseudomonadati</taxon>
        <taxon>Pseudomonadota</taxon>
        <taxon>Gammaproteobacteria</taxon>
        <taxon>Moraxellales</taxon>
        <taxon>Moraxellaceae</taxon>
        <taxon>Acinetobacter</taxon>
        <taxon>Acinetobacter calcoaceticus/baumannii complex</taxon>
    </lineage>
</organism>
<protein>
    <submittedName>
        <fullName evidence="1">Uncharacterized protein</fullName>
    </submittedName>
</protein>
<dbReference type="AlphaFoldDB" id="A0AAP1QWU5"/>
<evidence type="ECO:0000313" key="1">
    <source>
        <dbReference type="EMBL" id="MBE0330022.1"/>
    </source>
</evidence>
<gene>
    <name evidence="1" type="ORF">IHV20_07630</name>
</gene>
<comment type="caution">
    <text evidence="1">The sequence shown here is derived from an EMBL/GenBank/DDBJ whole genome shotgun (WGS) entry which is preliminary data.</text>
</comment>
<dbReference type="Proteomes" id="UP000655940">
    <property type="component" value="Unassembled WGS sequence"/>
</dbReference>